<dbReference type="InterPro" id="IPR012933">
    <property type="entry name" value="HicA_mRNA_interferase"/>
</dbReference>
<keyword evidence="2" id="KW-1185">Reference proteome</keyword>
<dbReference type="AlphaFoldDB" id="A0A4Z1PB46"/>
<dbReference type="Proteomes" id="UP000298493">
    <property type="component" value="Unassembled WGS sequence"/>
</dbReference>
<name>A0A4Z1PB46_9PEZI</name>
<dbReference type="PANTHER" id="PTHR40788:SF2">
    <property type="entry name" value="CLR5 DOMAIN-CONTAINING PROTEIN"/>
    <property type="match status" value="1"/>
</dbReference>
<gene>
    <name evidence="1" type="ORF">E6O75_ATG05942</name>
</gene>
<evidence type="ECO:0000313" key="2">
    <source>
        <dbReference type="Proteomes" id="UP000298493"/>
    </source>
</evidence>
<dbReference type="EMBL" id="SNSC02000013">
    <property type="protein sequence ID" value="TID18821.1"/>
    <property type="molecule type" value="Genomic_DNA"/>
</dbReference>
<dbReference type="GO" id="GO:0003729">
    <property type="term" value="F:mRNA binding"/>
    <property type="evidence" value="ECO:0007669"/>
    <property type="project" value="InterPro"/>
</dbReference>
<reference evidence="1 2" key="1">
    <citation type="submission" date="2019-04" db="EMBL/GenBank/DDBJ databases">
        <title>High contiguity whole genome sequence and gene annotation resource for two Venturia nashicola isolates.</title>
        <authorList>
            <person name="Prokchorchik M."/>
            <person name="Won K."/>
            <person name="Lee Y."/>
            <person name="Choi E.D."/>
            <person name="Segonzac C."/>
            <person name="Sohn K.H."/>
        </authorList>
    </citation>
    <scope>NUCLEOTIDE SEQUENCE [LARGE SCALE GENOMIC DNA]</scope>
    <source>
        <strain evidence="1 2">PRI2</strain>
    </source>
</reference>
<proteinExistence type="predicted"/>
<dbReference type="STRING" id="86259.A0A4Z1PB46"/>
<sequence length="828" mass="95512">MDSSTAWSDPRFPYKIKTGKRHNVFMVQECEASIFKSPHDPCYDCQDSFYIDAEQEEQYPKFAYLGEVSRDEATRIATEYTQNAQRDRDALSKLLLDYGDLVVSRWKKKNPAKRAAILTAASPELNQDDWVFSLYYKLNECWEAAREPVARTQLLLPWLTLSILKANPSALFALLHHRTTFAPHEWAPYDNKQLALSWSVAHFDLQFTALCVVMHGTAYGKIVNFDIDAVHRQDVVGFPRARLILEAQAYLMKFLRNTVEIILATVDQPVGSENWLTVSRAGLRHVGGELGYRSTYAHQAYSRPPVLEPSRLLSICEVQMNALEDHLSFLQTDPAYMKHHVQIIQQGKLYELVRNDQKGSMLYNALFKEVVTYWRWKWLKAECEHIKSLQDRFRDSICPGQPLPAKYEKALGALELFLANLVNWRAEDLRLQLAQRPGFSSYFTYTPMDGGTKYDIMFNSQRDWTEIRVEDPLLWCLIQLTGDMRSQRYYDHGHLFAFLEQHLLTCSAQDRKRVDSEILKTVSDLVAYFEMLMNVRLHRPLYRARELSETMTAEDRGAWKGWSAVMEIHSQYTYGKRKVMGNKLFDKMTSSPPHSLDKIMRMEQVKSTRACLESFWGETRKMVKIGFQDTRFTAAEIASLTEVISAHRTPEYLNEVRLEESRFLETPKPDSQPGFELRTEWDLRHTEAKNSSTTTTNQKIKTKTRSIGPSLPEAHEVPAAAPEVLSPQKIIPVSKRSLQVLRLMYPAEAEERAKGVDWATFVRTMADTGFVASEGAGSAVSFENQEGGRIIFHRPHPDSDVDAHLLRSIAWRMRKWFGWGRERFVLKA</sequence>
<comment type="caution">
    <text evidence="1">The sequence shown here is derived from an EMBL/GenBank/DDBJ whole genome shotgun (WGS) entry which is preliminary data.</text>
</comment>
<organism evidence="1 2">
    <name type="scientific">Venturia nashicola</name>
    <dbReference type="NCBI Taxonomy" id="86259"/>
    <lineage>
        <taxon>Eukaryota</taxon>
        <taxon>Fungi</taxon>
        <taxon>Dikarya</taxon>
        <taxon>Ascomycota</taxon>
        <taxon>Pezizomycotina</taxon>
        <taxon>Dothideomycetes</taxon>
        <taxon>Pleosporomycetidae</taxon>
        <taxon>Venturiales</taxon>
        <taxon>Venturiaceae</taxon>
        <taxon>Venturia</taxon>
    </lineage>
</organism>
<dbReference type="PANTHER" id="PTHR40788">
    <property type="entry name" value="CLR5 DOMAIN-CONTAINING PROTEIN-RELATED"/>
    <property type="match status" value="1"/>
</dbReference>
<protein>
    <submittedName>
        <fullName evidence="1">Uncharacterized protein</fullName>
    </submittedName>
</protein>
<accession>A0A4Z1PB46</accession>
<dbReference type="Pfam" id="PF07927">
    <property type="entry name" value="HicA_toxin"/>
    <property type="match status" value="1"/>
</dbReference>
<evidence type="ECO:0000313" key="1">
    <source>
        <dbReference type="EMBL" id="TID18821.1"/>
    </source>
</evidence>